<name>W5TLR3_9NOCA</name>
<dbReference type="HOGENOM" id="CLU_2106422_0_0_11"/>
<dbReference type="OrthoDB" id="4557174at2"/>
<sequence length="115" mass="12520">MPDGTSDPVGYTLAVAAGMDAVAIVVLDLAHVGDEPERVAVGFDLATITPARMWRRGVVEPRAVRSLLLNDCTWEPIQLERDCAQRLWDAHRDCFPDCRSRLATSAALSAADEVD</sequence>
<dbReference type="Proteomes" id="UP000019150">
    <property type="component" value="Chromosome"/>
</dbReference>
<evidence type="ECO:0000313" key="2">
    <source>
        <dbReference type="Proteomes" id="UP000019150"/>
    </source>
</evidence>
<dbReference type="KEGG" id="nno:NONO_c54370"/>
<protein>
    <submittedName>
        <fullName evidence="1">Uncharacterized protein</fullName>
    </submittedName>
</protein>
<dbReference type="AlphaFoldDB" id="W5TLR3"/>
<gene>
    <name evidence="1" type="ORF">NONO_c54370</name>
</gene>
<organism evidence="1 2">
    <name type="scientific">Nocardia nova SH22a</name>
    <dbReference type="NCBI Taxonomy" id="1415166"/>
    <lineage>
        <taxon>Bacteria</taxon>
        <taxon>Bacillati</taxon>
        <taxon>Actinomycetota</taxon>
        <taxon>Actinomycetes</taxon>
        <taxon>Mycobacteriales</taxon>
        <taxon>Nocardiaceae</taxon>
        <taxon>Nocardia</taxon>
    </lineage>
</organism>
<keyword evidence="2" id="KW-1185">Reference proteome</keyword>
<dbReference type="PATRIC" id="fig|1415166.3.peg.5607"/>
<accession>W5TLR3</accession>
<evidence type="ECO:0000313" key="1">
    <source>
        <dbReference type="EMBL" id="AHH20217.1"/>
    </source>
</evidence>
<dbReference type="EMBL" id="CP006850">
    <property type="protein sequence ID" value="AHH20217.1"/>
    <property type="molecule type" value="Genomic_DNA"/>
</dbReference>
<proteinExistence type="predicted"/>
<dbReference type="RefSeq" id="WP_025351594.1">
    <property type="nucleotide sequence ID" value="NZ_CP006850.1"/>
</dbReference>
<reference evidence="1 2" key="1">
    <citation type="journal article" date="2014" name="Appl. Environ. Microbiol.">
        <title>Insights into the Microbial Degradation of Rubber and Gutta-Percha by Analysis of the Complete Genome of Nocardia nova SH22a.</title>
        <authorList>
            <person name="Luo Q."/>
            <person name="Hiessl S."/>
            <person name="Poehlein A."/>
            <person name="Daniel R."/>
            <person name="Steinbuchel A."/>
        </authorList>
    </citation>
    <scope>NUCLEOTIDE SEQUENCE [LARGE SCALE GENOMIC DNA]</scope>
    <source>
        <strain evidence="1">SH22a</strain>
    </source>
</reference>